<dbReference type="Pfam" id="PF00493">
    <property type="entry name" value="MCM"/>
    <property type="match status" value="1"/>
</dbReference>
<keyword evidence="7" id="KW-0347">Helicase</keyword>
<dbReference type="Proteomes" id="UP000013827">
    <property type="component" value="Unassembled WGS sequence"/>
</dbReference>
<dbReference type="PaxDb" id="2903-EOD37691"/>
<evidence type="ECO:0000256" key="7">
    <source>
        <dbReference type="RuleBase" id="RU368062"/>
    </source>
</evidence>
<evidence type="ECO:0000313" key="9">
    <source>
        <dbReference type="EnsemblProtists" id="EOD37691"/>
    </source>
</evidence>
<dbReference type="OMA" id="SHWTIEE"/>
<reference evidence="10" key="1">
    <citation type="journal article" date="2013" name="Nature">
        <title>Pan genome of the phytoplankton Emiliania underpins its global distribution.</title>
        <authorList>
            <person name="Read B.A."/>
            <person name="Kegel J."/>
            <person name="Klute M.J."/>
            <person name="Kuo A."/>
            <person name="Lefebvre S.C."/>
            <person name="Maumus F."/>
            <person name="Mayer C."/>
            <person name="Miller J."/>
            <person name="Monier A."/>
            <person name="Salamov A."/>
            <person name="Young J."/>
            <person name="Aguilar M."/>
            <person name="Claverie J.M."/>
            <person name="Frickenhaus S."/>
            <person name="Gonzalez K."/>
            <person name="Herman E.K."/>
            <person name="Lin Y.C."/>
            <person name="Napier J."/>
            <person name="Ogata H."/>
            <person name="Sarno A.F."/>
            <person name="Shmutz J."/>
            <person name="Schroeder D."/>
            <person name="de Vargas C."/>
            <person name="Verret F."/>
            <person name="von Dassow P."/>
            <person name="Valentin K."/>
            <person name="Van de Peer Y."/>
            <person name="Wheeler G."/>
            <person name="Dacks J.B."/>
            <person name="Delwiche C.F."/>
            <person name="Dyhrman S.T."/>
            <person name="Glockner G."/>
            <person name="John U."/>
            <person name="Richards T."/>
            <person name="Worden A.Z."/>
            <person name="Zhang X."/>
            <person name="Grigoriev I.V."/>
            <person name="Allen A.E."/>
            <person name="Bidle K."/>
            <person name="Borodovsky M."/>
            <person name="Bowler C."/>
            <person name="Brownlee C."/>
            <person name="Cock J.M."/>
            <person name="Elias M."/>
            <person name="Gladyshev V.N."/>
            <person name="Groth M."/>
            <person name="Guda C."/>
            <person name="Hadaegh A."/>
            <person name="Iglesias-Rodriguez M.D."/>
            <person name="Jenkins J."/>
            <person name="Jones B.M."/>
            <person name="Lawson T."/>
            <person name="Leese F."/>
            <person name="Lindquist E."/>
            <person name="Lobanov A."/>
            <person name="Lomsadze A."/>
            <person name="Malik S.B."/>
            <person name="Marsh M.E."/>
            <person name="Mackinder L."/>
            <person name="Mock T."/>
            <person name="Mueller-Roeber B."/>
            <person name="Pagarete A."/>
            <person name="Parker M."/>
            <person name="Probert I."/>
            <person name="Quesneville H."/>
            <person name="Raines C."/>
            <person name="Rensing S.A."/>
            <person name="Riano-Pachon D.M."/>
            <person name="Richier S."/>
            <person name="Rokitta S."/>
            <person name="Shiraiwa Y."/>
            <person name="Soanes D.M."/>
            <person name="van der Giezen M."/>
            <person name="Wahlund T.M."/>
            <person name="Williams B."/>
            <person name="Wilson W."/>
            <person name="Wolfe G."/>
            <person name="Wurch L.L."/>
        </authorList>
    </citation>
    <scope>NUCLEOTIDE SEQUENCE</scope>
</reference>
<protein>
    <recommendedName>
        <fullName evidence="7">DNA replication licensing factor MCM4</fullName>
        <ecNumber evidence="7">3.6.4.12</ecNumber>
    </recommendedName>
</protein>
<organism evidence="9 10">
    <name type="scientific">Emiliania huxleyi (strain CCMP1516)</name>
    <dbReference type="NCBI Taxonomy" id="280463"/>
    <lineage>
        <taxon>Eukaryota</taxon>
        <taxon>Haptista</taxon>
        <taxon>Haptophyta</taxon>
        <taxon>Prymnesiophyceae</taxon>
        <taxon>Isochrysidales</taxon>
        <taxon>Noelaerhabdaceae</taxon>
        <taxon>Emiliania</taxon>
    </lineage>
</organism>
<dbReference type="SMART" id="SM00350">
    <property type="entry name" value="MCM"/>
    <property type="match status" value="1"/>
</dbReference>
<dbReference type="InterPro" id="IPR031327">
    <property type="entry name" value="MCM"/>
</dbReference>
<keyword evidence="7" id="KW-0539">Nucleus</keyword>
<dbReference type="Gene3D" id="3.40.50.300">
    <property type="entry name" value="P-loop containing nucleotide triphosphate hydrolases"/>
    <property type="match status" value="1"/>
</dbReference>
<reference evidence="9" key="2">
    <citation type="submission" date="2024-10" db="UniProtKB">
        <authorList>
            <consortium name="EnsemblProtists"/>
        </authorList>
    </citation>
    <scope>IDENTIFICATION</scope>
</reference>
<comment type="subunit">
    <text evidence="7">Component of the MCM2-7 complex.</text>
</comment>
<dbReference type="EnsemblProtists" id="EOD37691">
    <property type="protein sequence ID" value="EOD37691"/>
    <property type="gene ID" value="EMIHUDRAFT_40909"/>
</dbReference>
<dbReference type="InterPro" id="IPR001208">
    <property type="entry name" value="MCM_dom"/>
</dbReference>
<feature type="domain" description="MCM C-terminal AAA(+) ATPase" evidence="8">
    <location>
        <begin position="246"/>
        <end position="447"/>
    </location>
</feature>
<evidence type="ECO:0000313" key="10">
    <source>
        <dbReference type="Proteomes" id="UP000013827"/>
    </source>
</evidence>
<dbReference type="PRINTS" id="PR01660">
    <property type="entry name" value="MCMPROTEIN4"/>
</dbReference>
<proteinExistence type="inferred from homology"/>
<name>A0A0D3KPK6_EMIH1</name>
<evidence type="ECO:0000256" key="6">
    <source>
        <dbReference type="RuleBase" id="RU004070"/>
    </source>
</evidence>
<accession>A0A0D3KPK6</accession>
<dbReference type="GO" id="GO:1902975">
    <property type="term" value="P:mitotic DNA replication initiation"/>
    <property type="evidence" value="ECO:0007669"/>
    <property type="project" value="TreeGrafter"/>
</dbReference>
<keyword evidence="10" id="KW-1185">Reference proteome</keyword>
<dbReference type="GO" id="GO:0003697">
    <property type="term" value="F:single-stranded DNA binding"/>
    <property type="evidence" value="ECO:0007669"/>
    <property type="project" value="TreeGrafter"/>
</dbReference>
<dbReference type="InterPro" id="IPR018525">
    <property type="entry name" value="MCM_CS"/>
</dbReference>
<comment type="catalytic activity">
    <reaction evidence="7">
        <text>ATP + H2O = ADP + phosphate + H(+)</text>
        <dbReference type="Rhea" id="RHEA:13065"/>
        <dbReference type="ChEBI" id="CHEBI:15377"/>
        <dbReference type="ChEBI" id="CHEBI:15378"/>
        <dbReference type="ChEBI" id="CHEBI:30616"/>
        <dbReference type="ChEBI" id="CHEBI:43474"/>
        <dbReference type="ChEBI" id="CHEBI:456216"/>
        <dbReference type="EC" id="3.6.4.12"/>
    </reaction>
</comment>
<dbReference type="GeneID" id="17282960"/>
<keyword evidence="7" id="KW-0378">Hydrolase</keyword>
<dbReference type="PANTHER" id="PTHR11630">
    <property type="entry name" value="DNA REPLICATION LICENSING FACTOR MCM FAMILY MEMBER"/>
    <property type="match status" value="1"/>
</dbReference>
<keyword evidence="2 7" id="KW-0235">DNA replication</keyword>
<dbReference type="GO" id="GO:0000727">
    <property type="term" value="P:double-strand break repair via break-induced replication"/>
    <property type="evidence" value="ECO:0007669"/>
    <property type="project" value="TreeGrafter"/>
</dbReference>
<dbReference type="InterPro" id="IPR027417">
    <property type="entry name" value="P-loop_NTPase"/>
</dbReference>
<evidence type="ECO:0000256" key="2">
    <source>
        <dbReference type="ARBA" id="ARBA00022705"/>
    </source>
</evidence>
<dbReference type="STRING" id="2903.R1FPW8"/>
<dbReference type="EC" id="3.6.4.12" evidence="7"/>
<keyword evidence="5 6" id="KW-0238">DNA-binding</keyword>
<comment type="similarity">
    <text evidence="1 6">Belongs to the MCM family.</text>
</comment>
<dbReference type="GO" id="GO:0042555">
    <property type="term" value="C:MCM complex"/>
    <property type="evidence" value="ECO:0007669"/>
    <property type="project" value="UniProtKB-UniRule"/>
</dbReference>
<dbReference type="PROSITE" id="PS50051">
    <property type="entry name" value="MCM_2"/>
    <property type="match status" value="1"/>
</dbReference>
<dbReference type="GO" id="GO:0005634">
    <property type="term" value="C:nucleus"/>
    <property type="evidence" value="ECO:0007669"/>
    <property type="project" value="TreeGrafter"/>
</dbReference>
<dbReference type="GO" id="GO:0017116">
    <property type="term" value="F:single-stranded DNA helicase activity"/>
    <property type="evidence" value="ECO:0007669"/>
    <property type="project" value="TreeGrafter"/>
</dbReference>
<evidence type="ECO:0000256" key="4">
    <source>
        <dbReference type="ARBA" id="ARBA00022840"/>
    </source>
</evidence>
<dbReference type="Pfam" id="PF17855">
    <property type="entry name" value="MCM_lid"/>
    <property type="match status" value="1"/>
</dbReference>
<dbReference type="Pfam" id="PF17207">
    <property type="entry name" value="MCM_OB"/>
    <property type="match status" value="1"/>
</dbReference>
<dbReference type="InterPro" id="IPR041562">
    <property type="entry name" value="MCM_lid"/>
</dbReference>
<sequence length="629" mass="68854">DLYSKLVAFPQETIPLMDDVLQSVKDERWPDADPVKIQTRPFNLIKENRLRDLDPSDIDRLVSIKGMVTRTSQIIPDLTLAVFECGVCGAAQDVQVEHHRVVEPDAKGAMRVMHNRSLYIDKQIIRLQEAPEHMPQGETPQTVSMCTWARLVDVCKPGDRVEVTGVYRASPVRSNPRHRSASSTCRACLAAFQEPSRSRLGPTVATAAGEARAGEAREEYHEGNELDAVSDARVAELKAGRDTPTLYEDLAQSLAPSVWELDDIKKGILLQLFGASHKVIDKESSGGSARKRGDVNVLLVGDPGTAKSQLLQYVAPRGIYTSGKGSSAVGLTAYVTKDPETKQFVLESGALVLSDHGVCCIDEFDKMSDGARSILHEAMEQQTVSAGIICSLNARTSVLAAANPINSKYDPKRSVVDNINLPPSLLSRFDLIYLVNESTDKRLAEHIVQLYQLDRTPAHAVVPQRTLMDYISYARREVHPKISDEAAQELIRAYLAMRNMSGNKNVISATPRQLEGLAHARMRLHSTVVAEDVLEAERLMKTSMQSAAMDPTTGTIDMDLIATGRSAADRNAAKMLAAALKDRFLAMSAQTISLQELQQSAQEDTGVEVSITVLREALAILGREGLVSV</sequence>
<keyword evidence="4 6" id="KW-0067">ATP-binding</keyword>
<dbReference type="InterPro" id="IPR033762">
    <property type="entry name" value="MCM_OB"/>
</dbReference>
<dbReference type="Gene3D" id="2.20.28.10">
    <property type="match status" value="1"/>
</dbReference>
<dbReference type="KEGG" id="ehx:EMIHUDRAFT_40909"/>
<dbReference type="RefSeq" id="XP_005790120.1">
    <property type="nucleotide sequence ID" value="XM_005790063.1"/>
</dbReference>
<dbReference type="GO" id="GO:0016787">
    <property type="term" value="F:hydrolase activity"/>
    <property type="evidence" value="ECO:0007669"/>
    <property type="project" value="UniProtKB-KW"/>
</dbReference>
<dbReference type="PRINTS" id="PR01657">
    <property type="entry name" value="MCMFAMILY"/>
</dbReference>
<dbReference type="PANTHER" id="PTHR11630:SF66">
    <property type="entry name" value="DNA REPLICATION LICENSING FACTOR MCM4"/>
    <property type="match status" value="1"/>
</dbReference>
<evidence type="ECO:0000259" key="8">
    <source>
        <dbReference type="PROSITE" id="PS50051"/>
    </source>
</evidence>
<dbReference type="HOGENOM" id="CLU_000995_7_2_1"/>
<dbReference type="GO" id="GO:0005524">
    <property type="term" value="F:ATP binding"/>
    <property type="evidence" value="ECO:0007669"/>
    <property type="project" value="UniProtKB-UniRule"/>
</dbReference>
<keyword evidence="3 6" id="KW-0547">Nucleotide-binding</keyword>
<dbReference type="GO" id="GO:0006271">
    <property type="term" value="P:DNA strand elongation involved in DNA replication"/>
    <property type="evidence" value="ECO:0007669"/>
    <property type="project" value="TreeGrafter"/>
</dbReference>
<evidence type="ECO:0000256" key="5">
    <source>
        <dbReference type="ARBA" id="ARBA00023125"/>
    </source>
</evidence>
<comment type="function">
    <text evidence="7">Acts as component of the MCM2-7 complex (MCM complex) which is the replicative helicase essential for 'once per cell cycle' DNA replication initiation and elongation in eukaryotic cells. The active ATPase sites in the MCM2-7 ring are formed through the interaction surfaces of two neighboring subunits such that a critical structure of a conserved arginine finger motif is provided in trans relative to the ATP-binding site of the Walker A box of the adjacent subunit. The six ATPase active sites, however, are likely to contribute differentially to the complex helicase activity.</text>
</comment>
<dbReference type="InterPro" id="IPR012340">
    <property type="entry name" value="NA-bd_OB-fold"/>
</dbReference>
<dbReference type="FunFam" id="3.40.50.300:FF:002469">
    <property type="entry name" value="Cell division control protein 21"/>
    <property type="match status" value="1"/>
</dbReference>
<evidence type="ECO:0000256" key="3">
    <source>
        <dbReference type="ARBA" id="ARBA00022741"/>
    </source>
</evidence>
<dbReference type="InterPro" id="IPR008047">
    <property type="entry name" value="MCM_4"/>
</dbReference>
<dbReference type="Gene3D" id="2.40.50.140">
    <property type="entry name" value="Nucleic acid-binding proteins"/>
    <property type="match status" value="1"/>
</dbReference>
<dbReference type="SUPFAM" id="SSF50249">
    <property type="entry name" value="Nucleic acid-binding proteins"/>
    <property type="match status" value="1"/>
</dbReference>
<dbReference type="AlphaFoldDB" id="A0A0D3KPK6"/>
<dbReference type="PROSITE" id="PS00847">
    <property type="entry name" value="MCM_1"/>
    <property type="match status" value="1"/>
</dbReference>
<evidence type="ECO:0000256" key="1">
    <source>
        <dbReference type="ARBA" id="ARBA00008010"/>
    </source>
</evidence>
<dbReference type="eggNOG" id="KOG0478">
    <property type="taxonomic scope" value="Eukaryota"/>
</dbReference>
<dbReference type="SUPFAM" id="SSF52540">
    <property type="entry name" value="P-loop containing nucleoside triphosphate hydrolases"/>
    <property type="match status" value="1"/>
</dbReference>